<dbReference type="EMBL" id="CAKXAJ010026350">
    <property type="protein sequence ID" value="CAH2267360.1"/>
    <property type="molecule type" value="Genomic_DNA"/>
</dbReference>
<proteinExistence type="predicted"/>
<dbReference type="Proteomes" id="UP000838756">
    <property type="component" value="Unassembled WGS sequence"/>
</dbReference>
<sequence length="126" mass="14161">MRGLEGPLVKEESSVLARPSENGRQNIILTMPTCEEMEVESLVNTDSDTDRALEALVGPWSCPNVISEGEALDAHALRRRRVGRRQRICRSPASLGRRRVVTGSFWASYPSLHKPLYNLRGRFKLS</sequence>
<reference evidence="1" key="1">
    <citation type="submission" date="2022-03" db="EMBL/GenBank/DDBJ databases">
        <authorList>
            <person name="Lindestad O."/>
        </authorList>
    </citation>
    <scope>NUCLEOTIDE SEQUENCE</scope>
</reference>
<evidence type="ECO:0000313" key="2">
    <source>
        <dbReference type="Proteomes" id="UP000838756"/>
    </source>
</evidence>
<organism evidence="1 2">
    <name type="scientific">Pararge aegeria aegeria</name>
    <dbReference type="NCBI Taxonomy" id="348720"/>
    <lineage>
        <taxon>Eukaryota</taxon>
        <taxon>Metazoa</taxon>
        <taxon>Ecdysozoa</taxon>
        <taxon>Arthropoda</taxon>
        <taxon>Hexapoda</taxon>
        <taxon>Insecta</taxon>
        <taxon>Pterygota</taxon>
        <taxon>Neoptera</taxon>
        <taxon>Endopterygota</taxon>
        <taxon>Lepidoptera</taxon>
        <taxon>Glossata</taxon>
        <taxon>Ditrysia</taxon>
        <taxon>Papilionoidea</taxon>
        <taxon>Nymphalidae</taxon>
        <taxon>Satyrinae</taxon>
        <taxon>Satyrini</taxon>
        <taxon>Parargina</taxon>
        <taxon>Pararge</taxon>
    </lineage>
</organism>
<comment type="caution">
    <text evidence="1">The sequence shown here is derived from an EMBL/GenBank/DDBJ whole genome shotgun (WGS) entry which is preliminary data.</text>
</comment>
<evidence type="ECO:0000313" key="1">
    <source>
        <dbReference type="EMBL" id="CAH2267360.1"/>
    </source>
</evidence>
<keyword evidence="2" id="KW-1185">Reference proteome</keyword>
<dbReference type="AlphaFoldDB" id="A0A8S4SJD3"/>
<protein>
    <submittedName>
        <fullName evidence="1">Jg27543 protein</fullName>
    </submittedName>
</protein>
<accession>A0A8S4SJD3</accession>
<gene>
    <name evidence="1" type="primary">jg27543</name>
    <name evidence="1" type="ORF">PAEG_LOCUS25915</name>
</gene>
<name>A0A8S4SJD3_9NEOP</name>